<reference evidence="1 2" key="1">
    <citation type="submission" date="2015-11" db="EMBL/GenBank/DDBJ databases">
        <title>Draft Genome Sequence of the Strain BR 10303 (Bradyrhizobium sp.) isolated from nodules of Centrolobium paraense.</title>
        <authorList>
            <person name="Zelli J.E."/>
            <person name="Simoes-Araujo J.L."/>
            <person name="Barauna A.C."/>
            <person name="Silva K."/>
        </authorList>
    </citation>
    <scope>NUCLEOTIDE SEQUENCE [LARGE SCALE GENOMIC DNA]</scope>
    <source>
        <strain evidence="1 2">BR 10303</strain>
    </source>
</reference>
<sequence length="64" mass="7027">MNDRAMTAADCRKLASEYRAHATQAGISIKRASLLTNISRTFSGLASQLEMLEADVAAEQRTQR</sequence>
<dbReference type="Proteomes" id="UP000057737">
    <property type="component" value="Unassembled WGS sequence"/>
</dbReference>
<protein>
    <submittedName>
        <fullName evidence="1">Uncharacterized protein</fullName>
    </submittedName>
</protein>
<accession>A0A109JW63</accession>
<name>A0A109JW63_9BRAD</name>
<gene>
    <name evidence="1" type="ORF">AS156_05125</name>
</gene>
<evidence type="ECO:0000313" key="1">
    <source>
        <dbReference type="EMBL" id="KWV55994.1"/>
    </source>
</evidence>
<keyword evidence="2" id="KW-1185">Reference proteome</keyword>
<dbReference type="AlphaFoldDB" id="A0A109JW63"/>
<organism evidence="1 2">
    <name type="scientific">Bradyrhizobium macuxiense</name>
    <dbReference type="NCBI Taxonomy" id="1755647"/>
    <lineage>
        <taxon>Bacteria</taxon>
        <taxon>Pseudomonadati</taxon>
        <taxon>Pseudomonadota</taxon>
        <taxon>Alphaproteobacteria</taxon>
        <taxon>Hyphomicrobiales</taxon>
        <taxon>Nitrobacteraceae</taxon>
        <taxon>Bradyrhizobium</taxon>
    </lineage>
</organism>
<dbReference type="EMBL" id="LNCU01000057">
    <property type="protein sequence ID" value="KWV55994.1"/>
    <property type="molecule type" value="Genomic_DNA"/>
</dbReference>
<evidence type="ECO:0000313" key="2">
    <source>
        <dbReference type="Proteomes" id="UP000057737"/>
    </source>
</evidence>
<proteinExistence type="predicted"/>
<comment type="caution">
    <text evidence="1">The sequence shown here is derived from an EMBL/GenBank/DDBJ whole genome shotgun (WGS) entry which is preliminary data.</text>
</comment>